<evidence type="ECO:0000313" key="4">
    <source>
        <dbReference type="EMBL" id="MBR7630929.1"/>
    </source>
</evidence>
<gene>
    <name evidence="4" type="ORF">KAT72_18365</name>
</gene>
<keyword evidence="1 3" id="KW-0732">Signal</keyword>
<feature type="region of interest" description="Disordered" evidence="2">
    <location>
        <begin position="286"/>
        <end position="307"/>
    </location>
</feature>
<accession>A0ABS5GVT0</accession>
<evidence type="ECO:0000313" key="5">
    <source>
        <dbReference type="Proteomes" id="UP000675653"/>
    </source>
</evidence>
<evidence type="ECO:0000256" key="3">
    <source>
        <dbReference type="SAM" id="SignalP"/>
    </source>
</evidence>
<name>A0ABS5GVT0_9GAMM</name>
<feature type="signal peptide" evidence="3">
    <location>
        <begin position="1"/>
        <end position="47"/>
    </location>
</feature>
<dbReference type="Pfam" id="PF03767">
    <property type="entry name" value="Acid_phosphat_B"/>
    <property type="match status" value="1"/>
</dbReference>
<reference evidence="4 5" key="1">
    <citation type="submission" date="2021-04" db="EMBL/GenBank/DDBJ databases">
        <title>Draft Genome of Aeromonas popoffii ID682, isolated from a natural water source in Idaho.</title>
        <authorList>
            <person name="Testerman T."/>
            <person name="Graf J."/>
        </authorList>
    </citation>
    <scope>NUCLEOTIDE SEQUENCE [LARGE SCALE GENOMIC DNA]</scope>
    <source>
        <strain evidence="4 5">ID682</strain>
    </source>
</reference>
<comment type="caution">
    <text evidence="4">The sequence shown here is derived from an EMBL/GenBank/DDBJ whole genome shotgun (WGS) entry which is preliminary data.</text>
</comment>
<dbReference type="InterPro" id="IPR023214">
    <property type="entry name" value="HAD_sf"/>
</dbReference>
<sequence length="307" mass="34727">MTFKHHWAVVSYRLPSRLNNMEYVLMPLFTKTLTTVALLGAMAGAHAQPLPATNHDAPTGNGTNNLLIAAVAWKQTAAEYQALYHQGYNLARMQLEKALEAHKPGDKPLAVITDLDDTIFLPLPYWGYLINNNKDFFDDPVWDAWLPKNQMVVAPGALAFFKFAASKGVEVFYVSSRDQGDKTQEIGVNQVRLAGLPFADDQHVTLLRDSSNKETRQDEIAQAFNVVLYLGDNLNDFRRKYYSQDVEERLTQMEADKALYGTRYILFPNPTDGHWLRAIFGDSEPQPNDSNRARFKEAATRNAWDGR</sequence>
<dbReference type="InterPro" id="IPR006423">
    <property type="entry name" value="Lipo_e_P4"/>
</dbReference>
<feature type="compositionally biased region" description="Basic and acidic residues" evidence="2">
    <location>
        <begin position="291"/>
        <end position="307"/>
    </location>
</feature>
<proteinExistence type="predicted"/>
<protein>
    <recommendedName>
        <fullName evidence="6">Acid phosphatase</fullName>
    </recommendedName>
</protein>
<dbReference type="SUPFAM" id="SSF56784">
    <property type="entry name" value="HAD-like"/>
    <property type="match status" value="1"/>
</dbReference>
<keyword evidence="5" id="KW-1185">Reference proteome</keyword>
<feature type="chain" id="PRO_5046189239" description="Acid phosphatase" evidence="3">
    <location>
        <begin position="48"/>
        <end position="307"/>
    </location>
</feature>
<evidence type="ECO:0008006" key="6">
    <source>
        <dbReference type="Google" id="ProtNLM"/>
    </source>
</evidence>
<evidence type="ECO:0000256" key="2">
    <source>
        <dbReference type="SAM" id="MobiDB-lite"/>
    </source>
</evidence>
<organism evidence="4 5">
    <name type="scientific">Aeromonas popoffii</name>
    <dbReference type="NCBI Taxonomy" id="70856"/>
    <lineage>
        <taxon>Bacteria</taxon>
        <taxon>Pseudomonadati</taxon>
        <taxon>Pseudomonadota</taxon>
        <taxon>Gammaproteobacteria</taxon>
        <taxon>Aeromonadales</taxon>
        <taxon>Aeromonadaceae</taxon>
        <taxon>Aeromonas</taxon>
    </lineage>
</organism>
<dbReference type="Gene3D" id="3.40.50.1000">
    <property type="entry name" value="HAD superfamily/HAD-like"/>
    <property type="match status" value="1"/>
</dbReference>
<dbReference type="PIRSF" id="PIRSF019271">
    <property type="entry name" value="Acid_Ptase_C"/>
    <property type="match status" value="1"/>
</dbReference>
<dbReference type="Proteomes" id="UP000675653">
    <property type="component" value="Unassembled WGS sequence"/>
</dbReference>
<dbReference type="InterPro" id="IPR036412">
    <property type="entry name" value="HAD-like_sf"/>
</dbReference>
<dbReference type="InterPro" id="IPR005519">
    <property type="entry name" value="Acid_phosphat_B-like"/>
</dbReference>
<dbReference type="EMBL" id="JAGRZL010000057">
    <property type="protein sequence ID" value="MBR7630929.1"/>
    <property type="molecule type" value="Genomic_DNA"/>
</dbReference>
<dbReference type="RefSeq" id="WP_212514487.1">
    <property type="nucleotide sequence ID" value="NZ_CAWQDX010000082.1"/>
</dbReference>
<evidence type="ECO:0000256" key="1">
    <source>
        <dbReference type="ARBA" id="ARBA00022729"/>
    </source>
</evidence>